<feature type="coiled-coil region" evidence="1">
    <location>
        <begin position="15"/>
        <end position="42"/>
    </location>
</feature>
<evidence type="ECO:0000256" key="1">
    <source>
        <dbReference type="SAM" id="Coils"/>
    </source>
</evidence>
<dbReference type="EMBL" id="HG977194">
    <property type="protein sequence ID" value="CDP79444.1"/>
    <property type="molecule type" value="Genomic_DNA"/>
</dbReference>
<accession>A0A024LQP4</accession>
<protein>
    <recommendedName>
        <fullName evidence="3">Membrane-anchored ribosome-binding protein, inhibits growth in stationary phase, ElaB/YqjD/DUF883 family</fullName>
    </recommendedName>
</protein>
<gene>
    <name evidence="2" type="ORF">BN1046_00338</name>
</gene>
<sequence>MANNKAADDRATSTEKDLHAQLKQLRTEMANITSALSDLGSNTLLSEAKNKATKFYASVKDNGEDIASQAKDVLSDFEHNLSRCVRKNPSKSVLVAAGIGFVLSYLIRR</sequence>
<dbReference type="AlphaFoldDB" id="A0A024LQP4"/>
<reference evidence="2" key="1">
    <citation type="submission" date="2013-11" db="EMBL/GenBank/DDBJ databases">
        <authorList>
            <person name="GENOMES U."/>
        </authorList>
    </citation>
    <scope>NUCLEOTIDE SEQUENCE</scope>
    <source>
        <strain evidence="2">MVT06</strain>
    </source>
</reference>
<evidence type="ECO:0000313" key="2">
    <source>
        <dbReference type="EMBL" id="CDP79444.1"/>
    </source>
</evidence>
<proteinExistence type="predicted"/>
<reference evidence="2" key="2">
    <citation type="submission" date="2014-05" db="EMBL/GenBank/DDBJ databases">
        <title>Genome sequencing of Bartonella spp. isolated from human blood.</title>
        <authorList>
            <person name="Raoult D."/>
        </authorList>
    </citation>
    <scope>NUCLEOTIDE SEQUENCE</scope>
    <source>
        <strain evidence="2">MVT06</strain>
    </source>
</reference>
<evidence type="ECO:0008006" key="3">
    <source>
        <dbReference type="Google" id="ProtNLM"/>
    </source>
</evidence>
<keyword evidence="1" id="KW-0175">Coiled coil</keyword>
<name>A0A024LQP4_9HYPH</name>
<organism evidence="2">
    <name type="scientific">Bartonella schoenbuchensis</name>
    <dbReference type="NCBI Taxonomy" id="165694"/>
    <lineage>
        <taxon>Bacteria</taxon>
        <taxon>Pseudomonadati</taxon>
        <taxon>Pseudomonadota</taxon>
        <taxon>Alphaproteobacteria</taxon>
        <taxon>Hyphomicrobiales</taxon>
        <taxon>Bartonellaceae</taxon>
        <taxon>Bartonella</taxon>
    </lineage>
</organism>